<dbReference type="InterPro" id="IPR046824">
    <property type="entry name" value="Mss51-like_C"/>
</dbReference>
<evidence type="ECO:0000313" key="12">
    <source>
        <dbReference type="EMBL" id="PPQ96348.1"/>
    </source>
</evidence>
<evidence type="ECO:0000256" key="8">
    <source>
        <dbReference type="PIRSR" id="PIRSR602401-1"/>
    </source>
</evidence>
<dbReference type="OrthoDB" id="432970at2759"/>
<keyword evidence="5" id="KW-0862">Zinc</keyword>
<comment type="similarity">
    <text evidence="2">Belongs to the cytochrome P450 family.</text>
</comment>
<dbReference type="AlphaFoldDB" id="A0A409XZZ4"/>
<dbReference type="Gene3D" id="1.10.630.10">
    <property type="entry name" value="Cytochrome P450"/>
    <property type="match status" value="1"/>
</dbReference>
<dbReference type="CDD" id="cd11041">
    <property type="entry name" value="CYP503A1-like"/>
    <property type="match status" value="1"/>
</dbReference>
<dbReference type="Proteomes" id="UP000284706">
    <property type="component" value="Unassembled WGS sequence"/>
</dbReference>
<evidence type="ECO:0000313" key="13">
    <source>
        <dbReference type="Proteomes" id="UP000284706"/>
    </source>
</evidence>
<evidence type="ECO:0000256" key="2">
    <source>
        <dbReference type="ARBA" id="ARBA00010617"/>
    </source>
</evidence>
<dbReference type="GO" id="GO:0008270">
    <property type="term" value="F:zinc ion binding"/>
    <property type="evidence" value="ECO:0007669"/>
    <property type="project" value="UniProtKB-KW"/>
</dbReference>
<gene>
    <name evidence="12" type="ORF">CVT26_005032</name>
</gene>
<comment type="cofactor">
    <cofactor evidence="1 8">
        <name>heme</name>
        <dbReference type="ChEBI" id="CHEBI:30413"/>
    </cofactor>
</comment>
<evidence type="ECO:0000256" key="6">
    <source>
        <dbReference type="ARBA" id="ARBA00023002"/>
    </source>
</evidence>
<feature type="domain" description="MYND-type" evidence="11">
    <location>
        <begin position="550"/>
        <end position="599"/>
    </location>
</feature>
<evidence type="ECO:0000256" key="9">
    <source>
        <dbReference type="PROSITE-ProRule" id="PRU00134"/>
    </source>
</evidence>
<evidence type="ECO:0000256" key="7">
    <source>
        <dbReference type="ARBA" id="ARBA00023004"/>
    </source>
</evidence>
<dbReference type="PROSITE" id="PS50865">
    <property type="entry name" value="ZF_MYND_2"/>
    <property type="match status" value="1"/>
</dbReference>
<keyword evidence="4 9" id="KW-0863">Zinc-finger</keyword>
<evidence type="ECO:0000259" key="11">
    <source>
        <dbReference type="PROSITE" id="PS50865"/>
    </source>
</evidence>
<dbReference type="EMBL" id="NHYE01001378">
    <property type="protein sequence ID" value="PPQ96348.1"/>
    <property type="molecule type" value="Genomic_DNA"/>
</dbReference>
<dbReference type="InterPro" id="IPR002893">
    <property type="entry name" value="Znf_MYND"/>
</dbReference>
<proteinExistence type="inferred from homology"/>
<comment type="caution">
    <text evidence="12">The sequence shown here is derived from an EMBL/GenBank/DDBJ whole genome shotgun (WGS) entry which is preliminary data.</text>
</comment>
<feature type="region of interest" description="Disordered" evidence="10">
    <location>
        <begin position="987"/>
        <end position="1010"/>
    </location>
</feature>
<evidence type="ECO:0000256" key="4">
    <source>
        <dbReference type="ARBA" id="ARBA00022771"/>
    </source>
</evidence>
<dbReference type="InterPro" id="IPR002401">
    <property type="entry name" value="Cyt_P450_E_grp-I"/>
</dbReference>
<dbReference type="Pfam" id="PF01753">
    <property type="entry name" value="zf-MYND"/>
    <property type="match status" value="1"/>
</dbReference>
<dbReference type="SUPFAM" id="SSF48264">
    <property type="entry name" value="Cytochrome P450"/>
    <property type="match status" value="1"/>
</dbReference>
<dbReference type="InterPro" id="IPR001128">
    <property type="entry name" value="Cyt_P450"/>
</dbReference>
<evidence type="ECO:0000256" key="1">
    <source>
        <dbReference type="ARBA" id="ARBA00001971"/>
    </source>
</evidence>
<protein>
    <recommendedName>
        <fullName evidence="11">MYND-type domain-containing protein</fullName>
    </recommendedName>
</protein>
<dbReference type="InterPro" id="IPR017972">
    <property type="entry name" value="Cyt_P450_CS"/>
</dbReference>
<dbReference type="GO" id="GO:0004497">
    <property type="term" value="F:monooxygenase activity"/>
    <property type="evidence" value="ECO:0007669"/>
    <property type="project" value="InterPro"/>
</dbReference>
<evidence type="ECO:0000256" key="10">
    <source>
        <dbReference type="SAM" id="MobiDB-lite"/>
    </source>
</evidence>
<dbReference type="Gene3D" id="6.10.140.2220">
    <property type="match status" value="1"/>
</dbReference>
<dbReference type="Pfam" id="PF00067">
    <property type="entry name" value="p450"/>
    <property type="match status" value="1"/>
</dbReference>
<dbReference type="InParanoid" id="A0A409XZZ4"/>
<dbReference type="SUPFAM" id="SSF144232">
    <property type="entry name" value="HIT/MYND zinc finger-like"/>
    <property type="match status" value="1"/>
</dbReference>
<evidence type="ECO:0000256" key="5">
    <source>
        <dbReference type="ARBA" id="ARBA00022833"/>
    </source>
</evidence>
<keyword evidence="7 8" id="KW-0408">Iron</keyword>
<keyword evidence="3 8" id="KW-0479">Metal-binding</keyword>
<dbReference type="PRINTS" id="PR00463">
    <property type="entry name" value="EP450I"/>
</dbReference>
<dbReference type="Pfam" id="PF20179">
    <property type="entry name" value="MSS51_C"/>
    <property type="match status" value="1"/>
</dbReference>
<keyword evidence="8" id="KW-0349">Heme</keyword>
<keyword evidence="13" id="KW-1185">Reference proteome</keyword>
<feature type="binding site" description="axial binding residue" evidence="8">
    <location>
        <position position="448"/>
    </location>
    <ligand>
        <name>heme</name>
        <dbReference type="ChEBI" id="CHEBI:30413"/>
    </ligand>
    <ligandPart>
        <name>Fe</name>
        <dbReference type="ChEBI" id="CHEBI:18248"/>
    </ligandPart>
</feature>
<name>A0A409XZZ4_9AGAR</name>
<organism evidence="12 13">
    <name type="scientific">Gymnopilus dilepis</name>
    <dbReference type="NCBI Taxonomy" id="231916"/>
    <lineage>
        <taxon>Eukaryota</taxon>
        <taxon>Fungi</taxon>
        <taxon>Dikarya</taxon>
        <taxon>Basidiomycota</taxon>
        <taxon>Agaricomycotina</taxon>
        <taxon>Agaricomycetes</taxon>
        <taxon>Agaricomycetidae</taxon>
        <taxon>Agaricales</taxon>
        <taxon>Agaricineae</taxon>
        <taxon>Hymenogastraceae</taxon>
        <taxon>Gymnopilus</taxon>
    </lineage>
</organism>
<dbReference type="PROSITE" id="PS00086">
    <property type="entry name" value="CYTOCHROME_P450"/>
    <property type="match status" value="1"/>
</dbReference>
<dbReference type="PANTHER" id="PTHR46206">
    <property type="entry name" value="CYTOCHROME P450"/>
    <property type="match status" value="1"/>
</dbReference>
<feature type="compositionally biased region" description="Basic and acidic residues" evidence="10">
    <location>
        <begin position="987"/>
        <end position="1004"/>
    </location>
</feature>
<dbReference type="GO" id="GO:0020037">
    <property type="term" value="F:heme binding"/>
    <property type="evidence" value="ECO:0007669"/>
    <property type="project" value="InterPro"/>
</dbReference>
<accession>A0A409XZZ4</accession>
<dbReference type="GO" id="GO:0016705">
    <property type="term" value="F:oxidoreductase activity, acting on paired donors, with incorporation or reduction of molecular oxygen"/>
    <property type="evidence" value="ECO:0007669"/>
    <property type="project" value="InterPro"/>
</dbReference>
<reference evidence="12 13" key="1">
    <citation type="journal article" date="2018" name="Evol. Lett.">
        <title>Horizontal gene cluster transfer increased hallucinogenic mushroom diversity.</title>
        <authorList>
            <person name="Reynolds H.T."/>
            <person name="Vijayakumar V."/>
            <person name="Gluck-Thaler E."/>
            <person name="Korotkin H.B."/>
            <person name="Matheny P.B."/>
            <person name="Slot J.C."/>
        </authorList>
    </citation>
    <scope>NUCLEOTIDE SEQUENCE [LARGE SCALE GENOMIC DNA]</scope>
    <source>
        <strain evidence="12 13">SRW20</strain>
    </source>
</reference>
<evidence type="ECO:0000256" key="3">
    <source>
        <dbReference type="ARBA" id="ARBA00022723"/>
    </source>
</evidence>
<sequence length="1010" mass="113738">MEVPWSLKGDLLGRLPQGECQICNNLHSPVTDTFLQYPNQVWKVPTFSGWIVIANGSQRVEDMSKASEEYLNTSDHFAEFLQLDYTLGPEVTWNPYHVNVVRTSLTRNILAQFDDMYHEMVDAFNEALPREMSSEWISIPILDATVELTSRISARLAVGAPLCEFAIFTCKKEKIQLNISVGYDKEYRAICNRSGTSLMKGRMLRFFPRFLKPLASRLFVGVQADIKTMSRLLQPLIEQRLEQESIHGTQRPDKPNDLLTWMLDEAGRLGLERTPLDIATRMYFIAFASLDISMVRHVLQLCKPCILIRQKIFVLALQEIAKRPDVYLEPLRDEVHNVVREEGWTKGAVSRMYKMDSFFRELQRCYDVVLLHLRRKVQKDFVFSDGTYVPAGSTICVNSYGSHHDEALFPVPETFDGFRFVTEDSQDQTPMTKPTLEYNVFGYGKRACPGRFSAAYRLKTMLAHVIINYDFRMAEDATSKNRDQFNELTMTPEADAKMLPLSSLIHLTMQSLNSEVYYGSLTRAAKELTEAEKRGGPLPAKFDFSVQEVCAACKQNIVPPKKILRCAACKAVIYCSKECSARDWKYPSAPNQPTHKELCSHNKRHMEKLPQTQAIVKSFPWGRLESDGSFSFDVARGRFGVLGASGYGYWSHRGGPVPHSEPGVAGLEISPYAAAFLKIMKSFDHLDGKDLLAKKHLSDEEGWRLPSKSIPYRDFSKSSAKRPVLVTEFEGGVVDWDSWYKWRGLSKDSPAALLMDYPLSVYQMVVKCLELTSPNAGKPKHRVALHLHLLGAEVELNYLPLFSELALLLPYHDIKLVLFGAAVARLVKEAKKIPGSLASKSPVFAYDAPPECGSGSISIHLHSSSDNWSAQGPHSALTAYGGRPDALVACNAGLASYKEWFHVVQAAHIHGIPFATTEYAEQSAEHQRAAMPMMLSGTNAAPRRMEDYDIQSNPFQRPGQRPIPMYRMPNIVNGFTLVVFKEAKKAGSGKRREVADQDGVEERLGQLQLD</sequence>
<dbReference type="STRING" id="231916.A0A409XZZ4"/>
<keyword evidence="6" id="KW-0560">Oxidoreductase</keyword>
<dbReference type="InterPro" id="IPR036396">
    <property type="entry name" value="Cyt_P450_sf"/>
</dbReference>
<dbReference type="GO" id="GO:0005506">
    <property type="term" value="F:iron ion binding"/>
    <property type="evidence" value="ECO:0007669"/>
    <property type="project" value="InterPro"/>
</dbReference>